<comment type="similarity">
    <text evidence="7">Belongs to the class I-like SAM-binding methyltransferase superfamily. rRNA adenine N(6)-methyltransferase family. RsmA subfamily.</text>
</comment>
<dbReference type="CDD" id="cd02440">
    <property type="entry name" value="AdoMet_MTases"/>
    <property type="match status" value="1"/>
</dbReference>
<keyword evidence="2 7" id="KW-0698">rRNA processing</keyword>
<comment type="catalytic activity">
    <reaction evidence="7">
        <text>adenosine(1518)/adenosine(1519) in 16S rRNA + 4 S-adenosyl-L-methionine = N(6)-dimethyladenosine(1518)/N(6)-dimethyladenosine(1519) in 16S rRNA + 4 S-adenosyl-L-homocysteine + 4 H(+)</text>
        <dbReference type="Rhea" id="RHEA:19609"/>
        <dbReference type="Rhea" id="RHEA-COMP:10232"/>
        <dbReference type="Rhea" id="RHEA-COMP:10233"/>
        <dbReference type="ChEBI" id="CHEBI:15378"/>
        <dbReference type="ChEBI" id="CHEBI:57856"/>
        <dbReference type="ChEBI" id="CHEBI:59789"/>
        <dbReference type="ChEBI" id="CHEBI:74411"/>
        <dbReference type="ChEBI" id="CHEBI:74493"/>
        <dbReference type="EC" id="2.1.1.182"/>
    </reaction>
</comment>
<dbReference type="InterPro" id="IPR011530">
    <property type="entry name" value="rRNA_adenine_dimethylase"/>
</dbReference>
<dbReference type="HAMAP" id="MF_00607">
    <property type="entry name" value="16SrRNA_methyltr_A"/>
    <property type="match status" value="1"/>
</dbReference>
<keyword evidence="6 7" id="KW-0694">RNA-binding</keyword>
<keyword evidence="1 7" id="KW-0963">Cytoplasm</keyword>
<evidence type="ECO:0000256" key="8">
    <source>
        <dbReference type="PROSITE-ProRule" id="PRU01026"/>
    </source>
</evidence>
<evidence type="ECO:0000256" key="6">
    <source>
        <dbReference type="ARBA" id="ARBA00022884"/>
    </source>
</evidence>
<dbReference type="InterPro" id="IPR020598">
    <property type="entry name" value="rRNA_Ade_methylase_Trfase_N"/>
</dbReference>
<organism evidence="10 11">
    <name type="scientific">Candidatus Fimiplasma intestinipullorum</name>
    <dbReference type="NCBI Taxonomy" id="2840825"/>
    <lineage>
        <taxon>Bacteria</taxon>
        <taxon>Bacillati</taxon>
        <taxon>Bacillota</taxon>
        <taxon>Clostridia</taxon>
        <taxon>Eubacteriales</taxon>
        <taxon>Candidatus Fimiplasma</taxon>
    </lineage>
</organism>
<dbReference type="SMART" id="SM00650">
    <property type="entry name" value="rADc"/>
    <property type="match status" value="1"/>
</dbReference>
<evidence type="ECO:0000259" key="9">
    <source>
        <dbReference type="SMART" id="SM00650"/>
    </source>
</evidence>
<feature type="binding site" evidence="8">
    <location>
        <position position="76"/>
    </location>
    <ligand>
        <name>S-adenosyl-L-methionine</name>
        <dbReference type="ChEBI" id="CHEBI:59789"/>
    </ligand>
</feature>
<comment type="subcellular location">
    <subcellularLocation>
        <location evidence="7">Cytoplasm</location>
    </subcellularLocation>
</comment>
<evidence type="ECO:0000256" key="1">
    <source>
        <dbReference type="ARBA" id="ARBA00022490"/>
    </source>
</evidence>
<evidence type="ECO:0000256" key="3">
    <source>
        <dbReference type="ARBA" id="ARBA00022603"/>
    </source>
</evidence>
<comment type="caution">
    <text evidence="10">The sequence shown here is derived from an EMBL/GenBank/DDBJ whole genome shotgun (WGS) entry which is preliminary data.</text>
</comment>
<dbReference type="PANTHER" id="PTHR11727:SF7">
    <property type="entry name" value="DIMETHYLADENOSINE TRANSFERASE-RELATED"/>
    <property type="match status" value="1"/>
</dbReference>
<dbReference type="GO" id="GO:0005829">
    <property type="term" value="C:cytosol"/>
    <property type="evidence" value="ECO:0007669"/>
    <property type="project" value="TreeGrafter"/>
</dbReference>
<dbReference type="GO" id="GO:0052908">
    <property type="term" value="F:16S rRNA (adenine(1518)-N(6)/adenine(1519)-N(6))-dimethyltransferase activity"/>
    <property type="evidence" value="ECO:0007669"/>
    <property type="project" value="UniProtKB-EC"/>
</dbReference>
<evidence type="ECO:0000313" key="11">
    <source>
        <dbReference type="Proteomes" id="UP000824175"/>
    </source>
</evidence>
<name>A0A9D1HL19_9FIRM</name>
<dbReference type="InterPro" id="IPR029063">
    <property type="entry name" value="SAM-dependent_MTases_sf"/>
</dbReference>
<evidence type="ECO:0000256" key="2">
    <source>
        <dbReference type="ARBA" id="ARBA00022552"/>
    </source>
</evidence>
<keyword evidence="5 7" id="KW-0949">S-adenosyl-L-methionine</keyword>
<sequence>MKKVATKSQTLALLEAYELQAKKKYGQNFIIDPNIIQKTIDLAELDENTVVIEIGPGLGALTQGLLERAGKVLAYDIDPDVIQVLQQYLSCDKLTLIQKDFLQVDLVHLLAELHGRRVKLVSNLPYYITTDLIEKITLASEGLEQAIIMVQKEVAEKMASPASRKERQPLHYLLDEVAEVRYLMTVPRTVFYPMPHVDSALLGIRYTGRFVDRGFYDFLKLAFKARRKTLYNNIKHVYSSELLQVAYTASQLDLACRAEQLTSVQLKKFYQILTSAMNGHKLG</sequence>
<feature type="binding site" evidence="7 8">
    <location>
        <position position="55"/>
    </location>
    <ligand>
        <name>S-adenosyl-L-methionine</name>
        <dbReference type="ChEBI" id="CHEBI:59789"/>
    </ligand>
</feature>
<dbReference type="PROSITE" id="PS51689">
    <property type="entry name" value="SAM_RNA_A_N6_MT"/>
    <property type="match status" value="1"/>
</dbReference>
<reference evidence="10" key="1">
    <citation type="submission" date="2020-10" db="EMBL/GenBank/DDBJ databases">
        <authorList>
            <person name="Gilroy R."/>
        </authorList>
    </citation>
    <scope>NUCLEOTIDE SEQUENCE</scope>
    <source>
        <strain evidence="10">CHK195-11698</strain>
    </source>
</reference>
<dbReference type="NCBIfam" id="TIGR00755">
    <property type="entry name" value="ksgA"/>
    <property type="match status" value="1"/>
</dbReference>
<dbReference type="AlphaFoldDB" id="A0A9D1HL19"/>
<dbReference type="GO" id="GO:0003723">
    <property type="term" value="F:RNA binding"/>
    <property type="evidence" value="ECO:0007669"/>
    <property type="project" value="UniProtKB-UniRule"/>
</dbReference>
<keyword evidence="4 7" id="KW-0808">Transferase</keyword>
<protein>
    <recommendedName>
        <fullName evidence="7">Ribosomal RNA small subunit methyltransferase A</fullName>
        <ecNumber evidence="7">2.1.1.182</ecNumber>
    </recommendedName>
    <alternativeName>
        <fullName evidence="7">16S rRNA (adenine(1518)-N(6)/adenine(1519)-N(6))-dimethyltransferase</fullName>
    </alternativeName>
    <alternativeName>
        <fullName evidence="7">16S rRNA dimethyladenosine transferase</fullName>
    </alternativeName>
    <alternativeName>
        <fullName evidence="7">16S rRNA dimethylase</fullName>
    </alternativeName>
    <alternativeName>
        <fullName evidence="7">S-adenosylmethionine-6-N', N'-adenosyl(rRNA) dimethyltransferase</fullName>
    </alternativeName>
</protein>
<dbReference type="SUPFAM" id="SSF53335">
    <property type="entry name" value="S-adenosyl-L-methionine-dependent methyltransferases"/>
    <property type="match status" value="1"/>
</dbReference>
<proteinExistence type="inferred from homology"/>
<evidence type="ECO:0000256" key="4">
    <source>
        <dbReference type="ARBA" id="ARBA00022679"/>
    </source>
</evidence>
<feature type="domain" description="Ribosomal RNA adenine methylase transferase N-terminal" evidence="9">
    <location>
        <begin position="35"/>
        <end position="208"/>
    </location>
</feature>
<dbReference type="Gene3D" id="1.10.8.100">
    <property type="entry name" value="Ribosomal RNA adenine dimethylase-like, domain 2"/>
    <property type="match status" value="1"/>
</dbReference>
<feature type="binding site" evidence="7 8">
    <location>
        <position position="30"/>
    </location>
    <ligand>
        <name>S-adenosyl-L-methionine</name>
        <dbReference type="ChEBI" id="CHEBI:59789"/>
    </ligand>
</feature>
<reference evidence="10" key="2">
    <citation type="journal article" date="2021" name="PeerJ">
        <title>Extensive microbial diversity within the chicken gut microbiome revealed by metagenomics and culture.</title>
        <authorList>
            <person name="Gilroy R."/>
            <person name="Ravi A."/>
            <person name="Getino M."/>
            <person name="Pursley I."/>
            <person name="Horton D.L."/>
            <person name="Alikhan N.F."/>
            <person name="Baker D."/>
            <person name="Gharbi K."/>
            <person name="Hall N."/>
            <person name="Watson M."/>
            <person name="Adriaenssens E.M."/>
            <person name="Foster-Nyarko E."/>
            <person name="Jarju S."/>
            <person name="Secka A."/>
            <person name="Antonio M."/>
            <person name="Oren A."/>
            <person name="Chaudhuri R.R."/>
            <person name="La Ragione R."/>
            <person name="Hildebrand F."/>
            <person name="Pallen M.J."/>
        </authorList>
    </citation>
    <scope>NUCLEOTIDE SEQUENCE</scope>
    <source>
        <strain evidence="10">CHK195-11698</strain>
    </source>
</reference>
<dbReference type="PANTHER" id="PTHR11727">
    <property type="entry name" value="DIMETHYLADENOSINE TRANSFERASE"/>
    <property type="match status" value="1"/>
</dbReference>
<feature type="binding site" evidence="7 8">
    <location>
        <position position="123"/>
    </location>
    <ligand>
        <name>S-adenosyl-L-methionine</name>
        <dbReference type="ChEBI" id="CHEBI:59789"/>
    </ligand>
</feature>
<gene>
    <name evidence="7 10" type="primary">rsmA</name>
    <name evidence="7" type="synonym">ksgA</name>
    <name evidence="10" type="ORF">IAD15_00445</name>
</gene>
<evidence type="ECO:0000313" key="10">
    <source>
        <dbReference type="EMBL" id="HIU12533.1"/>
    </source>
</evidence>
<keyword evidence="3 7" id="KW-0489">Methyltransferase</keyword>
<evidence type="ECO:0000256" key="7">
    <source>
        <dbReference type="HAMAP-Rule" id="MF_00607"/>
    </source>
</evidence>
<dbReference type="Pfam" id="PF00398">
    <property type="entry name" value="RrnaAD"/>
    <property type="match status" value="1"/>
</dbReference>
<dbReference type="EC" id="2.1.1.182" evidence="7"/>
<accession>A0A9D1HL19</accession>
<comment type="function">
    <text evidence="7">Specifically dimethylates two adjacent adenosines (A1518 and A1519) in the loop of a conserved hairpin near the 3'-end of 16S rRNA in the 30S particle. May play a critical role in biogenesis of 30S subunits.</text>
</comment>
<dbReference type="InterPro" id="IPR001737">
    <property type="entry name" value="KsgA/Erm"/>
</dbReference>
<feature type="binding site" evidence="7 8">
    <location>
        <position position="28"/>
    </location>
    <ligand>
        <name>S-adenosyl-L-methionine</name>
        <dbReference type="ChEBI" id="CHEBI:59789"/>
    </ligand>
</feature>
<feature type="binding site" evidence="7 8">
    <location>
        <position position="100"/>
    </location>
    <ligand>
        <name>S-adenosyl-L-methionine</name>
        <dbReference type="ChEBI" id="CHEBI:59789"/>
    </ligand>
</feature>
<dbReference type="InterPro" id="IPR023165">
    <property type="entry name" value="rRNA_Ade_diMease-like_C"/>
</dbReference>
<comment type="caution">
    <text evidence="7">Lacks conserved residue(s) required for the propagation of feature annotation.</text>
</comment>
<dbReference type="Proteomes" id="UP000824175">
    <property type="component" value="Unassembled WGS sequence"/>
</dbReference>
<dbReference type="Gene3D" id="3.40.50.150">
    <property type="entry name" value="Vaccinia Virus protein VP39"/>
    <property type="match status" value="1"/>
</dbReference>
<evidence type="ECO:0000256" key="5">
    <source>
        <dbReference type="ARBA" id="ARBA00022691"/>
    </source>
</evidence>
<dbReference type="EMBL" id="DVMJ01000002">
    <property type="protein sequence ID" value="HIU12533.1"/>
    <property type="molecule type" value="Genomic_DNA"/>
</dbReference>